<protein>
    <submittedName>
        <fullName evidence="16">Protocadherin-like wing polarity protein stan</fullName>
    </submittedName>
</protein>
<feature type="signal peptide" evidence="14">
    <location>
        <begin position="1"/>
        <end position="19"/>
    </location>
</feature>
<feature type="domain" description="Cadherin" evidence="15">
    <location>
        <begin position="470"/>
        <end position="576"/>
    </location>
</feature>
<evidence type="ECO:0000256" key="2">
    <source>
        <dbReference type="ARBA" id="ARBA00004221"/>
    </source>
</evidence>
<gene>
    <name evidence="16" type="primary">stan_1</name>
    <name evidence="16" type="ORF">FJT64_021560</name>
</gene>
<keyword evidence="17" id="KW-1185">Reference proteome</keyword>
<dbReference type="GO" id="GO:0016339">
    <property type="term" value="P:calcium-dependent cell-cell adhesion via plasma membrane cell adhesion molecules"/>
    <property type="evidence" value="ECO:0007669"/>
    <property type="project" value="UniProtKB-ARBA"/>
</dbReference>
<keyword evidence="5 14" id="KW-0732">Signal</keyword>
<keyword evidence="7 13" id="KW-0106">Calcium</keyword>
<evidence type="ECO:0000256" key="1">
    <source>
        <dbReference type="ARBA" id="ARBA00004167"/>
    </source>
</evidence>
<evidence type="ECO:0000256" key="7">
    <source>
        <dbReference type="ARBA" id="ARBA00022837"/>
    </source>
</evidence>
<keyword evidence="6" id="KW-0677">Repeat</keyword>
<dbReference type="FunFam" id="2.60.40.60:FF:000020">
    <property type="entry name" value="Dachsous cadherin-related 1b"/>
    <property type="match status" value="3"/>
</dbReference>
<dbReference type="PROSITE" id="PS50268">
    <property type="entry name" value="CADHERIN_2"/>
    <property type="match status" value="8"/>
</dbReference>
<dbReference type="Pfam" id="PF00028">
    <property type="entry name" value="Cadherin"/>
    <property type="match status" value="8"/>
</dbReference>
<dbReference type="GO" id="GO:0005509">
    <property type="term" value="F:calcium ion binding"/>
    <property type="evidence" value="ECO:0007669"/>
    <property type="project" value="UniProtKB-UniRule"/>
</dbReference>
<feature type="domain" description="Cadherin" evidence="15">
    <location>
        <begin position="786"/>
        <end position="889"/>
    </location>
</feature>
<dbReference type="GO" id="GO:0016324">
    <property type="term" value="C:apical plasma membrane"/>
    <property type="evidence" value="ECO:0007669"/>
    <property type="project" value="UniProtKB-SubCell"/>
</dbReference>
<evidence type="ECO:0000313" key="17">
    <source>
        <dbReference type="Proteomes" id="UP000440578"/>
    </source>
</evidence>
<proteinExistence type="predicted"/>
<dbReference type="FunFam" id="2.60.40.60:FF:000013">
    <property type="entry name" value="Cadherin EGF LAG seven-pass G-type receptor"/>
    <property type="match status" value="1"/>
</dbReference>
<feature type="domain" description="Cadherin" evidence="15">
    <location>
        <begin position="577"/>
        <end position="682"/>
    </location>
</feature>
<dbReference type="GO" id="GO:0042067">
    <property type="term" value="P:establishment of ommatidial planar polarity"/>
    <property type="evidence" value="ECO:0007669"/>
    <property type="project" value="UniProtKB-ARBA"/>
</dbReference>
<dbReference type="CDD" id="cd11304">
    <property type="entry name" value="Cadherin_repeat"/>
    <property type="match status" value="8"/>
</dbReference>
<keyword evidence="10" id="KW-0472">Membrane</keyword>
<feature type="domain" description="Cadherin" evidence="15">
    <location>
        <begin position="890"/>
        <end position="995"/>
    </location>
</feature>
<keyword evidence="8" id="KW-0130">Cell adhesion</keyword>
<dbReference type="PANTHER" id="PTHR24026:SF51">
    <property type="entry name" value="PROTOCADHERIN-LIKE WING POLARITY PROTEIN STAN"/>
    <property type="match status" value="1"/>
</dbReference>
<dbReference type="PROSITE" id="PS00232">
    <property type="entry name" value="CADHERIN_1"/>
    <property type="match status" value="6"/>
</dbReference>
<dbReference type="PRINTS" id="PR00205">
    <property type="entry name" value="CADHERIN"/>
</dbReference>
<organism evidence="16 17">
    <name type="scientific">Amphibalanus amphitrite</name>
    <name type="common">Striped barnacle</name>
    <name type="synonym">Balanus amphitrite</name>
    <dbReference type="NCBI Taxonomy" id="1232801"/>
    <lineage>
        <taxon>Eukaryota</taxon>
        <taxon>Metazoa</taxon>
        <taxon>Ecdysozoa</taxon>
        <taxon>Arthropoda</taxon>
        <taxon>Crustacea</taxon>
        <taxon>Multicrustacea</taxon>
        <taxon>Cirripedia</taxon>
        <taxon>Thoracica</taxon>
        <taxon>Thoracicalcarea</taxon>
        <taxon>Balanomorpha</taxon>
        <taxon>Balanoidea</taxon>
        <taxon>Balanidae</taxon>
        <taxon>Amphibalaninae</taxon>
        <taxon>Amphibalanus</taxon>
    </lineage>
</organism>
<dbReference type="FunFam" id="2.60.40.60:FF:000029">
    <property type="entry name" value="Cadherin EGF LAG seven-pass G-type receptor 3"/>
    <property type="match status" value="1"/>
</dbReference>
<dbReference type="EMBL" id="VIIS01000613">
    <property type="protein sequence ID" value="KAF0307055.1"/>
    <property type="molecule type" value="Genomic_DNA"/>
</dbReference>
<dbReference type="InterPro" id="IPR002126">
    <property type="entry name" value="Cadherin-like_dom"/>
</dbReference>
<evidence type="ECO:0000256" key="8">
    <source>
        <dbReference type="ARBA" id="ARBA00022889"/>
    </source>
</evidence>
<evidence type="ECO:0000256" key="9">
    <source>
        <dbReference type="ARBA" id="ARBA00022989"/>
    </source>
</evidence>
<dbReference type="Pfam" id="PF23592">
    <property type="entry name" value="Cadherin_CELSR2_9th"/>
    <property type="match status" value="1"/>
</dbReference>
<dbReference type="GO" id="GO:0022603">
    <property type="term" value="P:regulation of anatomical structure morphogenesis"/>
    <property type="evidence" value="ECO:0007669"/>
    <property type="project" value="UniProtKB-ARBA"/>
</dbReference>
<evidence type="ECO:0000259" key="15">
    <source>
        <dbReference type="PROSITE" id="PS50268"/>
    </source>
</evidence>
<dbReference type="InterPro" id="IPR015919">
    <property type="entry name" value="Cadherin-like_sf"/>
</dbReference>
<dbReference type="SMART" id="SM00112">
    <property type="entry name" value="CA"/>
    <property type="match status" value="8"/>
</dbReference>
<dbReference type="AlphaFoldDB" id="A0A6A4WJP0"/>
<evidence type="ECO:0000256" key="5">
    <source>
        <dbReference type="ARBA" id="ARBA00022729"/>
    </source>
</evidence>
<dbReference type="GO" id="GO:0035159">
    <property type="term" value="P:regulation of tube length, open tracheal system"/>
    <property type="evidence" value="ECO:0007669"/>
    <property type="project" value="UniProtKB-ARBA"/>
</dbReference>
<dbReference type="GO" id="GO:0007157">
    <property type="term" value="P:heterophilic cell-cell adhesion via plasma membrane cell adhesion molecules"/>
    <property type="evidence" value="ECO:0007669"/>
    <property type="project" value="UniProtKB-ARBA"/>
</dbReference>
<dbReference type="InterPro" id="IPR020894">
    <property type="entry name" value="Cadherin_CS"/>
</dbReference>
<sequence length="1140" mass="125561">MRTSLALGLLLQACSLVYGYLVVVPSTTPVGATIFDAGISGSRHYRLDRKRSPAFVQSVVSVKPRSGRLVVLRPLRCDGLFYPNPFLLYIESWTDVEHHVDYVSLAVRVFVVGAECGDSRRIVADQVLQHGSRSAVSVALPVTSTDNKICLRRGQFVVKFRDLLPASAHDCGLSYQRVSDPRLAIERTGHDLVSARDQCVSERLWRVVVYFRLECDAAGHESHDHALMILFHHYIAERDDMLKRIRREMANQSPFFDRPSYVVTVPEGRARGHVVTTLTAKDPEDGPLTYSMVAVLDSRSQTMFDLDPNSGVVTTSIELDREYMSTHYFKVTVSDSAQPPRTGTTTLQVTVEDANDHAPEFEHKEYEASARESTSIGSTVLTVRATDSDMGANAEMAYSILNPQGANEAFRIDSRTGIIKTRLPLDREEHESYTLQVQATDRAPPAERQSATAQVTIRVLDDNDNYPQFSEKSYSVSVPEDKDWTQSPIIARISATDGDAGENARIRYALIGGNTQGHFTIDTETGHVSVVGQLDYETIRNYRLVIRAQDGGSPSRSNTTNLLVNVEDVNDNKPRFYSENFHETVQENVPEGFTIVRVQAFDVDDGANAKVRYSLTGPDVAGMPIEVDESTGWLRTTRQIDREEKHKYEFQVVATDGGTPPLSASAGVLITIQDQNDNDPVFDPKVYETSLSETAPPGTRVIELEAHDPDEASRLHYEITQGNERGRFSIGLQNGKGLIALTQPLDFKLERRYVLKVSATDSGGRSDSATVYINITDANTHPPVFENTPYSVSVLEDAPRGTVVLTVSASDLDSGENARITYELTGEPEAEFAVNPTTGEITTTQQLDRERRSGYLLTVSARDNGQPMMSDTTDVEVLVTDVNDNAPRFDQDSYQASISEDEVRGTSVLTIRASDADRGLNGRVRYVFAEGGDGDGAFTVDPSSGVIRTSRQLDRETVEQYELVALAVDQGAPAMSSSVKIVVDVDDVNDSPPVFEENPLRLFIAENSPIGSSVGKIRAHDPDAGANALVEYSMVESADSASFELRTGGPMAQDAELFTRQELDYESDKKVFTLVILAQSPPLQSYVSVEINVQDVNDNAPTLSNFQVIFNNYLNHFPVGPIGRVPAVDLDATDQVRPVI</sequence>
<feature type="domain" description="Cadherin" evidence="15">
    <location>
        <begin position="257"/>
        <end position="361"/>
    </location>
</feature>
<evidence type="ECO:0000256" key="12">
    <source>
        <dbReference type="ARBA" id="ARBA00023180"/>
    </source>
</evidence>
<accession>A0A6A4WJP0</accession>
<dbReference type="Gene3D" id="2.60.40.60">
    <property type="entry name" value="Cadherins"/>
    <property type="match status" value="8"/>
</dbReference>
<evidence type="ECO:0000313" key="16">
    <source>
        <dbReference type="EMBL" id="KAF0307055.1"/>
    </source>
</evidence>
<evidence type="ECO:0000256" key="13">
    <source>
        <dbReference type="PROSITE-ProRule" id="PRU00043"/>
    </source>
</evidence>
<feature type="domain" description="Cadherin" evidence="15">
    <location>
        <begin position="996"/>
        <end position="1103"/>
    </location>
</feature>
<dbReference type="FunFam" id="2.60.40.60:FF:000024">
    <property type="entry name" value="FAT atypical cadherin 3"/>
    <property type="match status" value="1"/>
</dbReference>
<evidence type="ECO:0000256" key="10">
    <source>
        <dbReference type="ARBA" id="ARBA00023136"/>
    </source>
</evidence>
<dbReference type="GO" id="GO:0007156">
    <property type="term" value="P:homophilic cell adhesion via plasma membrane adhesion molecules"/>
    <property type="evidence" value="ECO:0007669"/>
    <property type="project" value="InterPro"/>
</dbReference>
<keyword evidence="9" id="KW-1133">Transmembrane helix</keyword>
<dbReference type="FunFam" id="2.60.40.60:FF:000010">
    <property type="entry name" value="Cadherin EGF LAG seven-pass G-type receptor 3"/>
    <property type="match status" value="2"/>
</dbReference>
<feature type="chain" id="PRO_5025645954" evidence="14">
    <location>
        <begin position="20"/>
        <end position="1140"/>
    </location>
</feature>
<dbReference type="Proteomes" id="UP000440578">
    <property type="component" value="Unassembled WGS sequence"/>
</dbReference>
<keyword evidence="3" id="KW-0245">EGF-like domain</keyword>
<dbReference type="GO" id="GO:0051239">
    <property type="term" value="P:regulation of multicellular organismal process"/>
    <property type="evidence" value="ECO:0007669"/>
    <property type="project" value="UniProtKB-ARBA"/>
</dbReference>
<evidence type="ECO:0000256" key="11">
    <source>
        <dbReference type="ARBA" id="ARBA00023157"/>
    </source>
</evidence>
<comment type="caution">
    <text evidence="16">The sequence shown here is derived from an EMBL/GenBank/DDBJ whole genome shotgun (WGS) entry which is preliminary data.</text>
</comment>
<comment type="subcellular location">
    <subcellularLocation>
        <location evidence="2">Apical cell membrane</location>
    </subcellularLocation>
    <subcellularLocation>
        <location evidence="1">Membrane</location>
        <topology evidence="1">Single-pass membrane protein</topology>
    </subcellularLocation>
</comment>
<keyword evidence="4" id="KW-0812">Transmembrane</keyword>
<feature type="domain" description="Cadherin" evidence="15">
    <location>
        <begin position="683"/>
        <end position="785"/>
    </location>
</feature>
<evidence type="ECO:0000256" key="14">
    <source>
        <dbReference type="SAM" id="SignalP"/>
    </source>
</evidence>
<evidence type="ECO:0000256" key="4">
    <source>
        <dbReference type="ARBA" id="ARBA00022692"/>
    </source>
</evidence>
<keyword evidence="12" id="KW-0325">Glycoprotein</keyword>
<feature type="domain" description="Cadherin" evidence="15">
    <location>
        <begin position="362"/>
        <end position="469"/>
    </location>
</feature>
<reference evidence="16 17" key="1">
    <citation type="submission" date="2019-07" db="EMBL/GenBank/DDBJ databases">
        <title>Draft genome assembly of a fouling barnacle, Amphibalanus amphitrite (Darwin, 1854): The first reference genome for Thecostraca.</title>
        <authorList>
            <person name="Kim W."/>
        </authorList>
    </citation>
    <scope>NUCLEOTIDE SEQUENCE [LARGE SCALE GENOMIC DNA]</scope>
    <source>
        <strain evidence="16">SNU_AA5</strain>
        <tissue evidence="16">Soma without cirri and trophi</tissue>
    </source>
</reference>
<evidence type="ECO:0000256" key="3">
    <source>
        <dbReference type="ARBA" id="ARBA00022536"/>
    </source>
</evidence>
<keyword evidence="11" id="KW-1015">Disulfide bond</keyword>
<dbReference type="InterPro" id="IPR056286">
    <property type="entry name" value="Cadherin_CELSR1-3_9th"/>
</dbReference>
<dbReference type="SUPFAM" id="SSF49313">
    <property type="entry name" value="Cadherin-like"/>
    <property type="match status" value="8"/>
</dbReference>
<evidence type="ECO:0000256" key="6">
    <source>
        <dbReference type="ARBA" id="ARBA00022737"/>
    </source>
</evidence>
<dbReference type="OrthoDB" id="26203at2759"/>
<dbReference type="PANTHER" id="PTHR24026">
    <property type="entry name" value="FAT ATYPICAL CADHERIN-RELATED"/>
    <property type="match status" value="1"/>
</dbReference>
<name>A0A6A4WJP0_AMPAM</name>
<dbReference type="GO" id="GO:0048638">
    <property type="term" value="P:regulation of developmental growth"/>
    <property type="evidence" value="ECO:0007669"/>
    <property type="project" value="UniProtKB-ARBA"/>
</dbReference>